<reference evidence="2" key="1">
    <citation type="submission" date="2018-05" db="EMBL/GenBank/DDBJ databases">
        <title>Draft genome of Mucuna pruriens seed.</title>
        <authorList>
            <person name="Nnadi N.E."/>
            <person name="Vos R."/>
            <person name="Hasami M.H."/>
            <person name="Devisetty U.K."/>
            <person name="Aguiy J.C."/>
        </authorList>
    </citation>
    <scope>NUCLEOTIDE SEQUENCE [LARGE SCALE GENOMIC DNA]</scope>
    <source>
        <strain evidence="2">JCA_2017</strain>
    </source>
</reference>
<feature type="region of interest" description="Disordered" evidence="1">
    <location>
        <begin position="160"/>
        <end position="206"/>
    </location>
</feature>
<feature type="compositionally biased region" description="Acidic residues" evidence="1">
    <location>
        <begin position="194"/>
        <end position="206"/>
    </location>
</feature>
<dbReference type="InterPro" id="IPR012337">
    <property type="entry name" value="RNaseH-like_sf"/>
</dbReference>
<dbReference type="OrthoDB" id="1934703at2759"/>
<dbReference type="Proteomes" id="UP000257109">
    <property type="component" value="Unassembled WGS sequence"/>
</dbReference>
<comment type="caution">
    <text evidence="2">The sequence shown here is derived from an EMBL/GenBank/DDBJ whole genome shotgun (WGS) entry which is preliminary data.</text>
</comment>
<dbReference type="EMBL" id="QJKJ01002226">
    <property type="protein sequence ID" value="RDY03700.1"/>
    <property type="molecule type" value="Genomic_DNA"/>
</dbReference>
<evidence type="ECO:0000313" key="2">
    <source>
        <dbReference type="EMBL" id="RDY03700.1"/>
    </source>
</evidence>
<feature type="compositionally biased region" description="Acidic residues" evidence="1">
    <location>
        <begin position="168"/>
        <end position="185"/>
    </location>
</feature>
<accession>A0A371HLS4</accession>
<dbReference type="AlphaFoldDB" id="A0A371HLS4"/>
<protein>
    <submittedName>
        <fullName evidence="2">Uncharacterized protein</fullName>
    </submittedName>
</protein>
<evidence type="ECO:0000313" key="3">
    <source>
        <dbReference type="Proteomes" id="UP000257109"/>
    </source>
</evidence>
<sequence>MDRVKEAIQKAFNGKEEKYKDIFAIIDRRWDCQLHYPLHAAGYFLNPELFYSNPSTEMDCEVLKDDIHNELPIYKRVGGMFGYPAAVRKRTTMALRCEHNWNTFEHVIDDSNELIVGELVFDDDVLTWRDVARATRAAEPLKYTRRQTQIQRTVVAFTSKKEKGKEVVEEEDEDESSQDEGEEEYNFNCNGSDEYNDMELEEDEED</sequence>
<organism evidence="2 3">
    <name type="scientific">Mucuna pruriens</name>
    <name type="common">Velvet bean</name>
    <name type="synonym">Dolichos pruriens</name>
    <dbReference type="NCBI Taxonomy" id="157652"/>
    <lineage>
        <taxon>Eukaryota</taxon>
        <taxon>Viridiplantae</taxon>
        <taxon>Streptophyta</taxon>
        <taxon>Embryophyta</taxon>
        <taxon>Tracheophyta</taxon>
        <taxon>Spermatophyta</taxon>
        <taxon>Magnoliopsida</taxon>
        <taxon>eudicotyledons</taxon>
        <taxon>Gunneridae</taxon>
        <taxon>Pentapetalae</taxon>
        <taxon>rosids</taxon>
        <taxon>fabids</taxon>
        <taxon>Fabales</taxon>
        <taxon>Fabaceae</taxon>
        <taxon>Papilionoideae</taxon>
        <taxon>50 kb inversion clade</taxon>
        <taxon>NPAAA clade</taxon>
        <taxon>indigoferoid/millettioid clade</taxon>
        <taxon>Phaseoleae</taxon>
        <taxon>Mucuna</taxon>
    </lineage>
</organism>
<dbReference type="SUPFAM" id="SSF53098">
    <property type="entry name" value="Ribonuclease H-like"/>
    <property type="match status" value="1"/>
</dbReference>
<evidence type="ECO:0000256" key="1">
    <source>
        <dbReference type="SAM" id="MobiDB-lite"/>
    </source>
</evidence>
<keyword evidence="3" id="KW-1185">Reference proteome</keyword>
<dbReference type="STRING" id="157652.A0A371HLS4"/>
<proteinExistence type="predicted"/>
<gene>
    <name evidence="2" type="ORF">CR513_12677</name>
</gene>
<feature type="non-terminal residue" evidence="2">
    <location>
        <position position="1"/>
    </location>
</feature>
<name>A0A371HLS4_MUCPR</name>